<dbReference type="PANTHER" id="PTHR38602:SF1">
    <property type="entry name" value="INNER MEMBRANE PROTEIN"/>
    <property type="match status" value="1"/>
</dbReference>
<keyword evidence="1" id="KW-1133">Transmembrane helix</keyword>
<dbReference type="EMBL" id="LAQL01000002">
    <property type="protein sequence ID" value="KLN62052.1"/>
    <property type="molecule type" value="Genomic_DNA"/>
</dbReference>
<dbReference type="InterPro" id="IPR019201">
    <property type="entry name" value="DUF2065"/>
</dbReference>
<dbReference type="Pfam" id="PF09838">
    <property type="entry name" value="DUF2065"/>
    <property type="match status" value="1"/>
</dbReference>
<evidence type="ECO:0000256" key="1">
    <source>
        <dbReference type="SAM" id="Phobius"/>
    </source>
</evidence>
<dbReference type="AlphaFoldDB" id="A0A0H2MMR3"/>
<sequence length="62" mass="6891">MTEFLTALAMVLVIEGIFLSLFPHRLRQLLELLNEMSPSALRAGGLSCAVIGVFLIWIIKSF</sequence>
<name>A0A0H2MMR3_9PROT</name>
<feature type="transmembrane region" description="Helical" evidence="1">
    <location>
        <begin position="40"/>
        <end position="59"/>
    </location>
</feature>
<evidence type="ECO:0000313" key="2">
    <source>
        <dbReference type="EMBL" id="KLN62052.1"/>
    </source>
</evidence>
<dbReference type="RefSeq" id="WP_047762180.1">
    <property type="nucleotide sequence ID" value="NZ_LAQL01000002.1"/>
</dbReference>
<protein>
    <submittedName>
        <fullName evidence="2">Membrane protein</fullName>
    </submittedName>
</protein>
<comment type="caution">
    <text evidence="2">The sequence shown here is derived from an EMBL/GenBank/DDBJ whole genome shotgun (WGS) entry which is preliminary data.</text>
</comment>
<evidence type="ECO:0000313" key="3">
    <source>
        <dbReference type="Proteomes" id="UP000035444"/>
    </source>
</evidence>
<keyword evidence="1" id="KW-0472">Membrane</keyword>
<keyword evidence="1" id="KW-0812">Transmembrane</keyword>
<gene>
    <name evidence="2" type="ORF">WH96_00445</name>
</gene>
<reference evidence="2 3" key="1">
    <citation type="submission" date="2015-03" db="EMBL/GenBank/DDBJ databases">
        <title>Genome Sequence of Kiloniella spongiae MEBiC09566, isolated from a marine sponge.</title>
        <authorList>
            <person name="Shao Z."/>
            <person name="Wang L."/>
            <person name="Li X."/>
        </authorList>
    </citation>
    <scope>NUCLEOTIDE SEQUENCE [LARGE SCALE GENOMIC DNA]</scope>
    <source>
        <strain evidence="2 3">MEBiC09566</strain>
    </source>
</reference>
<organism evidence="2 3">
    <name type="scientific">Kiloniella spongiae</name>
    <dbReference type="NCBI Taxonomy" id="1489064"/>
    <lineage>
        <taxon>Bacteria</taxon>
        <taxon>Pseudomonadati</taxon>
        <taxon>Pseudomonadota</taxon>
        <taxon>Alphaproteobacteria</taxon>
        <taxon>Rhodospirillales</taxon>
        <taxon>Kiloniellaceae</taxon>
        <taxon>Kiloniella</taxon>
    </lineage>
</organism>
<accession>A0A0H2MMR3</accession>
<dbReference type="PANTHER" id="PTHR38602">
    <property type="entry name" value="INNER MEMBRANE PROTEIN-RELATED"/>
    <property type="match status" value="1"/>
</dbReference>
<proteinExistence type="predicted"/>
<dbReference type="OrthoDB" id="9815199at2"/>
<dbReference type="Proteomes" id="UP000035444">
    <property type="component" value="Unassembled WGS sequence"/>
</dbReference>
<keyword evidence="3" id="KW-1185">Reference proteome</keyword>
<dbReference type="STRING" id="1489064.WH96_00445"/>